<dbReference type="Pfam" id="PF03350">
    <property type="entry name" value="UPF0114"/>
    <property type="match status" value="1"/>
</dbReference>
<evidence type="ECO:0000313" key="2">
    <source>
        <dbReference type="EMBL" id="RYR64807.1"/>
    </source>
</evidence>
<dbReference type="Gramene" id="arahy.Tifrunner.gnm2.ann2.Ah03g529000.1">
    <property type="protein sequence ID" value="arahy.Tifrunner.gnm2.ann2.Ah03g529000.1-CDS"/>
    <property type="gene ID" value="arahy.Tifrunner.gnm2.ann2.Ah03g529000"/>
</dbReference>
<reference evidence="2 3" key="1">
    <citation type="submission" date="2019-01" db="EMBL/GenBank/DDBJ databases">
        <title>Sequencing of cultivated peanut Arachis hypogaea provides insights into genome evolution and oil improvement.</title>
        <authorList>
            <person name="Chen X."/>
        </authorList>
    </citation>
    <scope>NUCLEOTIDE SEQUENCE [LARGE SCALE GENOMIC DNA]</scope>
    <source>
        <strain evidence="3">cv. Fuhuasheng</strain>
        <tissue evidence="2">Leaves</tissue>
    </source>
</reference>
<protein>
    <submittedName>
        <fullName evidence="2">Uncharacterized protein</fullName>
    </submittedName>
</protein>
<gene>
    <name evidence="2" type="ORF">Ahy_A03g010850</name>
</gene>
<proteinExistence type="predicted"/>
<feature type="transmembrane region" description="Helical" evidence="1">
    <location>
        <begin position="240"/>
        <end position="263"/>
    </location>
</feature>
<keyword evidence="1" id="KW-1133">Transmembrane helix</keyword>
<dbReference type="InterPro" id="IPR005134">
    <property type="entry name" value="UPF0114"/>
</dbReference>
<feature type="transmembrane region" description="Helical" evidence="1">
    <location>
        <begin position="93"/>
        <end position="118"/>
    </location>
</feature>
<organism evidence="2 3">
    <name type="scientific">Arachis hypogaea</name>
    <name type="common">Peanut</name>
    <dbReference type="NCBI Taxonomy" id="3818"/>
    <lineage>
        <taxon>Eukaryota</taxon>
        <taxon>Viridiplantae</taxon>
        <taxon>Streptophyta</taxon>
        <taxon>Embryophyta</taxon>
        <taxon>Tracheophyta</taxon>
        <taxon>Spermatophyta</taxon>
        <taxon>Magnoliopsida</taxon>
        <taxon>eudicotyledons</taxon>
        <taxon>Gunneridae</taxon>
        <taxon>Pentapetalae</taxon>
        <taxon>rosids</taxon>
        <taxon>fabids</taxon>
        <taxon>Fabales</taxon>
        <taxon>Fabaceae</taxon>
        <taxon>Papilionoideae</taxon>
        <taxon>50 kb inversion clade</taxon>
        <taxon>dalbergioids sensu lato</taxon>
        <taxon>Dalbergieae</taxon>
        <taxon>Pterocarpus clade</taxon>
        <taxon>Arachis</taxon>
    </lineage>
</organism>
<keyword evidence="1" id="KW-0812">Transmembrane</keyword>
<evidence type="ECO:0000256" key="1">
    <source>
        <dbReference type="SAM" id="Phobius"/>
    </source>
</evidence>
<dbReference type="OrthoDB" id="1912077at2759"/>
<comment type="caution">
    <text evidence="2">The sequence shown here is derived from an EMBL/GenBank/DDBJ whole genome shotgun (WGS) entry which is preliminary data.</text>
</comment>
<dbReference type="PANTHER" id="PTHR31721:SF3">
    <property type="entry name" value="EXPRESSED PROTEIN"/>
    <property type="match status" value="1"/>
</dbReference>
<dbReference type="EMBL" id="SDMP01000003">
    <property type="protein sequence ID" value="RYR64807.1"/>
    <property type="molecule type" value="Genomic_DNA"/>
</dbReference>
<name>A0A445DNQ8_ARAHY</name>
<dbReference type="Proteomes" id="UP000289738">
    <property type="component" value="Chromosome A03"/>
</dbReference>
<evidence type="ECO:0000313" key="3">
    <source>
        <dbReference type="Proteomes" id="UP000289738"/>
    </source>
</evidence>
<dbReference type="AlphaFoldDB" id="A0A445DNQ8"/>
<dbReference type="PROSITE" id="PS51257">
    <property type="entry name" value="PROKAR_LIPOPROTEIN"/>
    <property type="match status" value="1"/>
</dbReference>
<dbReference type="PANTHER" id="PTHR31721">
    <property type="entry name" value="OS06G0710300 PROTEIN"/>
    <property type="match status" value="1"/>
</dbReference>
<keyword evidence="1" id="KW-0472">Membrane</keyword>
<sequence length="268" mass="29245">MARLLRTSTNYYRPIRFLHSSSSSSSSCFVKCVSTHQSSKATSLNSNNGDNKGQRKPVVAVKAPSVAAKINKPWNNILHPEMLIERAIIDCRFFTLLAVAGSLLGSVLCFVEGCVLVVECYGHYFHTLGQRLDQHHLVQLLIEAIDMFLVGTALLVFGAGLYTMFVGSRTTNNNNKKKKEKDATSMHSESNILDLFYTKIGGGPGWAGMQSVEEAKSKIGHAVMMIVQVGILEKLKDIPLVTAIDLASFAAVLLTSSASIFVLSKLYS</sequence>
<feature type="transmembrane region" description="Helical" evidence="1">
    <location>
        <begin position="138"/>
        <end position="167"/>
    </location>
</feature>
<accession>A0A445DNQ8</accession>
<keyword evidence="3" id="KW-1185">Reference proteome</keyword>